<evidence type="ECO:0000256" key="6">
    <source>
        <dbReference type="ARBA" id="ARBA00023136"/>
    </source>
</evidence>
<comment type="subcellular location">
    <subcellularLocation>
        <location evidence="1">Cell outer membrane</location>
    </subcellularLocation>
</comment>
<reference evidence="11 12" key="1">
    <citation type="journal article" date="2010" name="Stand. Genomic Sci.">
        <title>Complete genome sequence of Denitrovibrio acetiphilus type strain (N2460).</title>
        <authorList>
            <person name="Kiss H."/>
            <person name="Lang E."/>
            <person name="Lapidus A."/>
            <person name="Copeland A."/>
            <person name="Nolan M."/>
            <person name="Glavina Del Rio T."/>
            <person name="Chen F."/>
            <person name="Lucas S."/>
            <person name="Tice H."/>
            <person name="Cheng J.F."/>
            <person name="Han C."/>
            <person name="Goodwin L."/>
            <person name="Pitluck S."/>
            <person name="Liolios K."/>
            <person name="Pati A."/>
            <person name="Ivanova N."/>
            <person name="Mavromatis K."/>
            <person name="Chen A."/>
            <person name="Palaniappan K."/>
            <person name="Land M."/>
            <person name="Hauser L."/>
            <person name="Chang Y.J."/>
            <person name="Jeffries C.D."/>
            <person name="Detter J.C."/>
            <person name="Brettin T."/>
            <person name="Spring S."/>
            <person name="Rohde M."/>
            <person name="Goker M."/>
            <person name="Woyke T."/>
            <person name="Bristow J."/>
            <person name="Eisen J.A."/>
            <person name="Markowitz V."/>
            <person name="Hugenholtz P."/>
            <person name="Kyrpides N.C."/>
            <person name="Klenk H.P."/>
        </authorList>
    </citation>
    <scope>NUCLEOTIDE SEQUENCE [LARGE SCALE GENOMIC DNA]</scope>
    <source>
        <strain evidence="12">DSM 12809 / NBRC 114555 / N2460</strain>
    </source>
</reference>
<accession>D4H1U8</accession>
<evidence type="ECO:0000313" key="12">
    <source>
        <dbReference type="Proteomes" id="UP000002012"/>
    </source>
</evidence>
<evidence type="ECO:0000256" key="8">
    <source>
        <dbReference type="PROSITE-ProRule" id="PRU00473"/>
    </source>
</evidence>
<dbReference type="PROSITE" id="PS01068">
    <property type="entry name" value="OMPA_1"/>
    <property type="match status" value="1"/>
</dbReference>
<dbReference type="EMBL" id="CP001968">
    <property type="protein sequence ID" value="ADD66925.1"/>
    <property type="molecule type" value="Genomic_DNA"/>
</dbReference>
<feature type="signal peptide" evidence="9">
    <location>
        <begin position="1"/>
        <end position="26"/>
    </location>
</feature>
<dbReference type="KEGG" id="dap:Dacet_0119"/>
<evidence type="ECO:0000256" key="2">
    <source>
        <dbReference type="ARBA" id="ARBA00007613"/>
    </source>
</evidence>
<keyword evidence="3" id="KW-0813">Transport</keyword>
<keyword evidence="9" id="KW-0732">Signal</keyword>
<dbReference type="Pfam" id="PF02321">
    <property type="entry name" value="OEP"/>
    <property type="match status" value="2"/>
</dbReference>
<dbReference type="GO" id="GO:0015562">
    <property type="term" value="F:efflux transmembrane transporter activity"/>
    <property type="evidence" value="ECO:0007669"/>
    <property type="project" value="InterPro"/>
</dbReference>
<dbReference type="InterPro" id="IPR036737">
    <property type="entry name" value="OmpA-like_sf"/>
</dbReference>
<dbReference type="Proteomes" id="UP000002012">
    <property type="component" value="Chromosome"/>
</dbReference>
<dbReference type="STRING" id="522772.Dacet_0119"/>
<sequence precursor="true">MFTKFTKKAIILIFLMILSLSLPAYADNAEVFAEPLGLDSVLRESVATNPQILEALEVYEALIHEVRAAESGYKPNVGTEFSVGQQYTNGASSDEEERDLTASSAGIYARQNLFNGFGTDNYVNETKARLMAAAYDVLDVANNVFIETAEAYIGVLKERELLTLAEENVETQGQILKQIIEKTEAGFGRKSDMLNSESRVALARANVISQQQNLKQAVVKFHKQLGRFAAPDKFLDPSKTYEFAGNVDDVVELAFNNYPALNVAKYNVLTKKFAMKRTQALYYPTLDAELRADYDNNTGGDEGDTKSYSAMLYLKYNFYDGGQRSAEKKKNYREILKEHQRTYIERRNLNESVRLAWNIKESEDKKYEYLKNHVGLSTKTLEAFKEEYQLGRRTLPELLDVENENQAAKTAFVESKYASLIAYYRVMFVTGVLLYEHRTDLFEKVGLTDNKIKLPDLSDYQVMENNRDADTVKDTMDQCDNSVLTETGVYGCADNENVSIGYSAPENAPAYIKPKESALTLEPESLGEPVSLGEPEKVDSMGFDASAEEQTVNFSNILFKLNSSKLTKDSYPVVDAIAAKLKTMEGYTLQIVGHTDSSGNAEFNKKLSAERAKSVYNRLVRKGVPKENITTYGKGEELPLYSNATRDGRVKNRRIEFKLTHLKQHE</sequence>
<dbReference type="InterPro" id="IPR010130">
    <property type="entry name" value="T1SS_OMP_TolC"/>
</dbReference>
<dbReference type="Gene3D" id="3.30.1330.60">
    <property type="entry name" value="OmpA-like domain"/>
    <property type="match status" value="1"/>
</dbReference>
<name>D4H1U8_DENA2</name>
<evidence type="ECO:0000256" key="7">
    <source>
        <dbReference type="ARBA" id="ARBA00023237"/>
    </source>
</evidence>
<dbReference type="GO" id="GO:1990281">
    <property type="term" value="C:efflux pump complex"/>
    <property type="evidence" value="ECO:0007669"/>
    <property type="project" value="TreeGrafter"/>
</dbReference>
<keyword evidence="4" id="KW-1134">Transmembrane beta strand</keyword>
<dbReference type="OrthoDB" id="9814637at2"/>
<dbReference type="InterPro" id="IPR006664">
    <property type="entry name" value="OMP_bac"/>
</dbReference>
<dbReference type="PANTHER" id="PTHR30026:SF22">
    <property type="entry name" value="OUTER MEMBRANE EFFLUX PROTEIN"/>
    <property type="match status" value="1"/>
</dbReference>
<evidence type="ECO:0000256" key="4">
    <source>
        <dbReference type="ARBA" id="ARBA00022452"/>
    </source>
</evidence>
<dbReference type="InterPro" id="IPR003423">
    <property type="entry name" value="OMP_efflux"/>
</dbReference>
<dbReference type="GO" id="GO:0009279">
    <property type="term" value="C:cell outer membrane"/>
    <property type="evidence" value="ECO:0007669"/>
    <property type="project" value="UniProtKB-SubCell"/>
</dbReference>
<evidence type="ECO:0000313" key="11">
    <source>
        <dbReference type="EMBL" id="ADD66925.1"/>
    </source>
</evidence>
<dbReference type="InterPro" id="IPR006665">
    <property type="entry name" value="OmpA-like"/>
</dbReference>
<dbReference type="InterPro" id="IPR051906">
    <property type="entry name" value="TolC-like"/>
</dbReference>
<dbReference type="CDD" id="cd07185">
    <property type="entry name" value="OmpA_C-like"/>
    <property type="match status" value="1"/>
</dbReference>
<proteinExistence type="inferred from homology"/>
<evidence type="ECO:0000259" key="10">
    <source>
        <dbReference type="PROSITE" id="PS51123"/>
    </source>
</evidence>
<dbReference type="PROSITE" id="PS51123">
    <property type="entry name" value="OMPA_2"/>
    <property type="match status" value="1"/>
</dbReference>
<dbReference type="InterPro" id="IPR006690">
    <property type="entry name" value="OMPA-like_CS"/>
</dbReference>
<evidence type="ECO:0000256" key="5">
    <source>
        <dbReference type="ARBA" id="ARBA00022692"/>
    </source>
</evidence>
<dbReference type="InParanoid" id="D4H1U8"/>
<evidence type="ECO:0000256" key="3">
    <source>
        <dbReference type="ARBA" id="ARBA00022448"/>
    </source>
</evidence>
<evidence type="ECO:0000256" key="9">
    <source>
        <dbReference type="SAM" id="SignalP"/>
    </source>
</evidence>
<keyword evidence="5" id="KW-0812">Transmembrane</keyword>
<dbReference type="AlphaFoldDB" id="D4H1U8"/>
<feature type="domain" description="OmpA-like" evidence="10">
    <location>
        <begin position="546"/>
        <end position="663"/>
    </location>
</feature>
<dbReference type="SUPFAM" id="SSF103088">
    <property type="entry name" value="OmpA-like"/>
    <property type="match status" value="1"/>
</dbReference>
<dbReference type="RefSeq" id="WP_013009473.1">
    <property type="nucleotide sequence ID" value="NC_013943.1"/>
</dbReference>
<keyword evidence="12" id="KW-1185">Reference proteome</keyword>
<dbReference type="eggNOG" id="COG1538">
    <property type="taxonomic scope" value="Bacteria"/>
</dbReference>
<dbReference type="HOGENOM" id="CLU_412029_0_0_0"/>
<dbReference type="PANTHER" id="PTHR30026">
    <property type="entry name" value="OUTER MEMBRANE PROTEIN TOLC"/>
    <property type="match status" value="1"/>
</dbReference>
<protein>
    <submittedName>
        <fullName evidence="11">Type I secretion outer membrane protein, TolC family</fullName>
    </submittedName>
</protein>
<dbReference type="Pfam" id="PF00691">
    <property type="entry name" value="OmpA"/>
    <property type="match status" value="1"/>
</dbReference>
<dbReference type="eggNOG" id="COG2885">
    <property type="taxonomic scope" value="Bacteria"/>
</dbReference>
<keyword evidence="6 8" id="KW-0472">Membrane</keyword>
<dbReference type="GO" id="GO:0015288">
    <property type="term" value="F:porin activity"/>
    <property type="evidence" value="ECO:0007669"/>
    <property type="project" value="TreeGrafter"/>
</dbReference>
<comment type="similarity">
    <text evidence="2">Belongs to the outer membrane factor (OMF) (TC 1.B.17) family.</text>
</comment>
<dbReference type="PaxDb" id="522772-Dacet_0119"/>
<dbReference type="SUPFAM" id="SSF56954">
    <property type="entry name" value="Outer membrane efflux proteins (OEP)"/>
    <property type="match status" value="1"/>
</dbReference>
<gene>
    <name evidence="11" type="ordered locus">Dacet_0119</name>
</gene>
<feature type="chain" id="PRO_5003058171" evidence="9">
    <location>
        <begin position="27"/>
        <end position="666"/>
    </location>
</feature>
<evidence type="ECO:0000256" key="1">
    <source>
        <dbReference type="ARBA" id="ARBA00004442"/>
    </source>
</evidence>
<keyword evidence="7" id="KW-0998">Cell outer membrane</keyword>
<dbReference type="NCBIfam" id="TIGR01844">
    <property type="entry name" value="type_I_sec_TolC"/>
    <property type="match status" value="1"/>
</dbReference>
<organism evidence="11 12">
    <name type="scientific">Denitrovibrio acetiphilus (strain DSM 12809 / NBRC 114555 / N2460)</name>
    <dbReference type="NCBI Taxonomy" id="522772"/>
    <lineage>
        <taxon>Bacteria</taxon>
        <taxon>Pseudomonadati</taxon>
        <taxon>Deferribacterota</taxon>
        <taxon>Deferribacteres</taxon>
        <taxon>Deferribacterales</taxon>
        <taxon>Geovibrionaceae</taxon>
        <taxon>Denitrovibrio</taxon>
    </lineage>
</organism>
<dbReference type="PRINTS" id="PR01021">
    <property type="entry name" value="OMPADOMAIN"/>
</dbReference>
<dbReference type="Gene3D" id="1.20.1600.10">
    <property type="entry name" value="Outer membrane efflux proteins (OEP)"/>
    <property type="match status" value="1"/>
</dbReference>